<dbReference type="InterPro" id="IPR002716">
    <property type="entry name" value="PIN_dom"/>
</dbReference>
<accession>A0ABR9UA18</accession>
<dbReference type="SUPFAM" id="SSF88723">
    <property type="entry name" value="PIN domain-like"/>
    <property type="match status" value="1"/>
</dbReference>
<keyword evidence="3" id="KW-1185">Reference proteome</keyword>
<sequence length="136" mass="15055">MRVLLDTNIILDHLLEREPFADEANRLINGIELKQIQGYMTATTCTDIFYISRKKQGSALVKQALSELLRLLEVCTVDRKIIEIALTSNISDLEDAVQLACALNENLDAIVTRDLQGFVNSPIAILSAGEVLARLS</sequence>
<evidence type="ECO:0000313" key="3">
    <source>
        <dbReference type="Proteomes" id="UP000640725"/>
    </source>
</evidence>
<protein>
    <submittedName>
        <fullName evidence="2">PIN domain-containing protein</fullName>
    </submittedName>
</protein>
<feature type="domain" description="PIN" evidence="1">
    <location>
        <begin position="2"/>
        <end position="115"/>
    </location>
</feature>
<reference evidence="2 3" key="1">
    <citation type="submission" date="2020-10" db="EMBL/GenBank/DDBJ databases">
        <authorList>
            <person name="Castelo-Branco R."/>
            <person name="Eusebio N."/>
            <person name="Adriana R."/>
            <person name="Vieira A."/>
            <person name="Brugerolle De Fraissinette N."/>
            <person name="Rezende De Castro R."/>
            <person name="Schneider M.P."/>
            <person name="Vasconcelos V."/>
            <person name="Leao P.N."/>
        </authorList>
    </citation>
    <scope>NUCLEOTIDE SEQUENCE [LARGE SCALE GENOMIC DNA]</scope>
    <source>
        <strain evidence="2 3">LEGE 06226</strain>
    </source>
</reference>
<proteinExistence type="predicted"/>
<dbReference type="InterPro" id="IPR029060">
    <property type="entry name" value="PIN-like_dom_sf"/>
</dbReference>
<name>A0ABR9UA18_9CYAN</name>
<dbReference type="Gene3D" id="3.40.50.1010">
    <property type="entry name" value="5'-nuclease"/>
    <property type="match status" value="1"/>
</dbReference>
<dbReference type="Pfam" id="PF13470">
    <property type="entry name" value="PIN_3"/>
    <property type="match status" value="1"/>
</dbReference>
<dbReference type="RefSeq" id="WP_193868871.1">
    <property type="nucleotide sequence ID" value="NZ_JADEWU010000014.1"/>
</dbReference>
<comment type="caution">
    <text evidence="2">The sequence shown here is derived from an EMBL/GenBank/DDBJ whole genome shotgun (WGS) entry which is preliminary data.</text>
</comment>
<gene>
    <name evidence="2" type="ORF">IQ236_08575</name>
</gene>
<organism evidence="2 3">
    <name type="scientific">Planktothrix mougeotii LEGE 06226</name>
    <dbReference type="NCBI Taxonomy" id="1828728"/>
    <lineage>
        <taxon>Bacteria</taxon>
        <taxon>Bacillati</taxon>
        <taxon>Cyanobacteriota</taxon>
        <taxon>Cyanophyceae</taxon>
        <taxon>Oscillatoriophycideae</taxon>
        <taxon>Oscillatoriales</taxon>
        <taxon>Microcoleaceae</taxon>
        <taxon>Planktothrix</taxon>
    </lineage>
</organism>
<evidence type="ECO:0000259" key="1">
    <source>
        <dbReference type="Pfam" id="PF13470"/>
    </source>
</evidence>
<evidence type="ECO:0000313" key="2">
    <source>
        <dbReference type="EMBL" id="MBE9143277.1"/>
    </source>
</evidence>
<dbReference type="Proteomes" id="UP000640725">
    <property type="component" value="Unassembled WGS sequence"/>
</dbReference>
<dbReference type="EMBL" id="JADEWU010000014">
    <property type="protein sequence ID" value="MBE9143277.1"/>
    <property type="molecule type" value="Genomic_DNA"/>
</dbReference>